<dbReference type="Gene3D" id="3.30.420.10">
    <property type="entry name" value="Ribonuclease H-like superfamily/Ribonuclease H"/>
    <property type="match status" value="1"/>
</dbReference>
<dbReference type="PATRIC" id="fig|68892.8.peg.2082"/>
<dbReference type="NCBIfam" id="NF033563">
    <property type="entry name" value="transpos_IS30"/>
    <property type="match status" value="1"/>
</dbReference>
<accession>A0A139RB29</accession>
<dbReference type="InterPro" id="IPR051917">
    <property type="entry name" value="Transposase-Integrase"/>
</dbReference>
<dbReference type="Gene3D" id="1.10.10.60">
    <property type="entry name" value="Homeodomain-like"/>
    <property type="match status" value="1"/>
</dbReference>
<evidence type="ECO:0000259" key="6">
    <source>
        <dbReference type="PROSITE" id="PS50994"/>
    </source>
</evidence>
<name>A0A139RB29_9STRE</name>
<dbReference type="GO" id="GO:0015074">
    <property type="term" value="P:DNA integration"/>
    <property type="evidence" value="ECO:0007669"/>
    <property type="project" value="InterPro"/>
</dbReference>
<dbReference type="Proteomes" id="UP000072578">
    <property type="component" value="Unassembled WGS sequence"/>
</dbReference>
<dbReference type="PANTHER" id="PTHR10948">
    <property type="entry name" value="TRANSPOSASE"/>
    <property type="match status" value="1"/>
</dbReference>
<dbReference type="InterPro" id="IPR025246">
    <property type="entry name" value="IS30-like_HTH"/>
</dbReference>
<dbReference type="InterPro" id="IPR001598">
    <property type="entry name" value="Transposase_IS30_CS"/>
</dbReference>
<evidence type="ECO:0000313" key="8">
    <source>
        <dbReference type="Proteomes" id="UP000072578"/>
    </source>
</evidence>
<comment type="caution">
    <text evidence="7">The sequence shown here is derived from an EMBL/GenBank/DDBJ whole genome shotgun (WGS) entry which is preliminary data.</text>
</comment>
<dbReference type="GO" id="GO:0003677">
    <property type="term" value="F:DNA binding"/>
    <property type="evidence" value="ECO:0007669"/>
    <property type="project" value="UniProtKB-KW"/>
</dbReference>
<dbReference type="GO" id="GO:0004803">
    <property type="term" value="F:transposase activity"/>
    <property type="evidence" value="ECO:0007669"/>
    <property type="project" value="InterPro"/>
</dbReference>
<dbReference type="InterPro" id="IPR036397">
    <property type="entry name" value="RNaseH_sf"/>
</dbReference>
<organism evidence="7 8">
    <name type="scientific">Streptococcus infantis</name>
    <dbReference type="NCBI Taxonomy" id="68892"/>
    <lineage>
        <taxon>Bacteria</taxon>
        <taxon>Bacillati</taxon>
        <taxon>Bacillota</taxon>
        <taxon>Bacilli</taxon>
        <taxon>Lactobacillales</taxon>
        <taxon>Streptococcaceae</taxon>
        <taxon>Streptococcus</taxon>
    </lineage>
</organism>
<dbReference type="InterPro" id="IPR053392">
    <property type="entry name" value="Transposase_IS30-like"/>
</dbReference>
<dbReference type="AlphaFoldDB" id="A0A139RB29"/>
<evidence type="ECO:0000256" key="2">
    <source>
        <dbReference type="ARBA" id="ARBA00006363"/>
    </source>
</evidence>
<evidence type="ECO:0000256" key="3">
    <source>
        <dbReference type="ARBA" id="ARBA00022578"/>
    </source>
</evidence>
<reference evidence="7 8" key="1">
    <citation type="submission" date="2016-01" db="EMBL/GenBank/DDBJ databases">
        <title>Highly variable Streptococcus oralis are common among viridans streptococci isolated from primates.</title>
        <authorList>
            <person name="Denapaite D."/>
            <person name="Rieger M."/>
            <person name="Koendgen S."/>
            <person name="Brueckner R."/>
            <person name="Ochigava I."/>
            <person name="Kappeler P."/>
            <person name="Maetz-Rensing K."/>
            <person name="Leendertz F."/>
            <person name="Hakenbeck R."/>
        </authorList>
    </citation>
    <scope>NUCLEOTIDE SEQUENCE [LARGE SCALE GENOMIC DNA]</scope>
    <source>
        <strain evidence="7 8">DD18</strain>
    </source>
</reference>
<keyword evidence="4" id="KW-0238">DNA-binding</keyword>
<gene>
    <name evidence="7" type="ORF">SINDD18_01912</name>
</gene>
<dbReference type="PANTHER" id="PTHR10948:SF23">
    <property type="entry name" value="TRANSPOSASE INSI FOR INSERTION SEQUENCE ELEMENT IS30A-RELATED"/>
    <property type="match status" value="1"/>
</dbReference>
<dbReference type="InterPro" id="IPR001584">
    <property type="entry name" value="Integrase_cat-core"/>
</dbReference>
<evidence type="ECO:0000256" key="5">
    <source>
        <dbReference type="ARBA" id="ARBA00023172"/>
    </source>
</evidence>
<dbReference type="SUPFAM" id="SSF53098">
    <property type="entry name" value="Ribonuclease H-like"/>
    <property type="match status" value="1"/>
</dbReference>
<feature type="domain" description="Integrase catalytic" evidence="6">
    <location>
        <begin position="181"/>
        <end position="341"/>
    </location>
</feature>
<comment type="function">
    <text evidence="1">Required for the transposition of the insertion element.</text>
</comment>
<evidence type="ECO:0000256" key="4">
    <source>
        <dbReference type="ARBA" id="ARBA00023125"/>
    </source>
</evidence>
<dbReference type="Pfam" id="PF13936">
    <property type="entry name" value="HTH_38"/>
    <property type="match status" value="1"/>
</dbReference>
<dbReference type="GO" id="GO:0005829">
    <property type="term" value="C:cytosol"/>
    <property type="evidence" value="ECO:0007669"/>
    <property type="project" value="TreeGrafter"/>
</dbReference>
<comment type="similarity">
    <text evidence="2">Belongs to the transposase IS30 family.</text>
</comment>
<evidence type="ECO:0000313" key="7">
    <source>
        <dbReference type="EMBL" id="KXU11966.1"/>
    </source>
</evidence>
<evidence type="ECO:0000256" key="1">
    <source>
        <dbReference type="ARBA" id="ARBA00002190"/>
    </source>
</evidence>
<protein>
    <submittedName>
        <fullName evidence="7">Transposase</fullName>
    </submittedName>
</protein>
<dbReference type="InterPro" id="IPR012337">
    <property type="entry name" value="RNaseH-like_sf"/>
</dbReference>
<dbReference type="PROSITE" id="PS01043">
    <property type="entry name" value="TRANSPOSASE_IS30"/>
    <property type="match status" value="1"/>
</dbReference>
<keyword evidence="3" id="KW-0815">Transposition</keyword>
<proteinExistence type="inferred from homology"/>
<dbReference type="EMBL" id="LQZF01000176">
    <property type="protein sequence ID" value="KXU11966.1"/>
    <property type="molecule type" value="Genomic_DNA"/>
</dbReference>
<dbReference type="GO" id="GO:0006313">
    <property type="term" value="P:DNA transposition"/>
    <property type="evidence" value="ECO:0007669"/>
    <property type="project" value="InterPro"/>
</dbReference>
<dbReference type="PROSITE" id="PS50994">
    <property type="entry name" value="INTEGRASE"/>
    <property type="match status" value="1"/>
</dbReference>
<sequence length="341" mass="39645">MNMSTNYSTTNQSYKHLSEAERGKIEAYLSIGLKPAEIARRLGRNRSTITREINRGSITQVKKVNGQKVYYQRYYADAAHNRYRHAREASYYLKLDRVMDDFLREFTEAMREKPRVHSVDTFVHTYRLQHVDAVVPSTKTLYNYIHQGLLEIKVIDLPRAVRIRKKFTKRPSTKKHLGKSIEERPEEINNRSRFGDWEIDSVLGGKTIGEPSILTLVERQTRYAVTKKLVEKKAEYVNQAVLECMKLYPIKSITADNGNEFSSLSEIEGLDVYFAHAYSSYERGTNENFNGLLREFIPKGCSLKELNQNLLEDYTKAINERPRRIHGYQSAKKLFELTQTA</sequence>
<keyword evidence="5" id="KW-0233">DNA recombination</keyword>